<evidence type="ECO:0000256" key="1">
    <source>
        <dbReference type="SAM" id="MobiDB-lite"/>
    </source>
</evidence>
<dbReference type="Proteomes" id="UP001160148">
    <property type="component" value="Unassembled WGS sequence"/>
</dbReference>
<reference evidence="2 3" key="1">
    <citation type="submission" date="2023-01" db="EMBL/GenBank/DDBJ databases">
        <authorList>
            <person name="Whitehead M."/>
        </authorList>
    </citation>
    <scope>NUCLEOTIDE SEQUENCE [LARGE SCALE GENOMIC DNA]</scope>
</reference>
<proteinExistence type="predicted"/>
<accession>A0AAV0XIR2</accession>
<sequence length="115" mass="12843">MILYFIRCANVRKKISDLGLRQSTGNGLLKNRSETPLAGGPSGAPVPPSTRPRWPLPTAVVAAAALTSRCEKRFRVERSGMAAAIADDFFFPRHHCVLYTHHRRRHTTRRPSPIV</sequence>
<evidence type="ECO:0000313" key="2">
    <source>
        <dbReference type="EMBL" id="CAI6368429.1"/>
    </source>
</evidence>
<gene>
    <name evidence="2" type="ORF">MEUPH1_LOCUS22790</name>
</gene>
<name>A0AAV0XIR2_9HEMI</name>
<comment type="caution">
    <text evidence="2">The sequence shown here is derived from an EMBL/GenBank/DDBJ whole genome shotgun (WGS) entry which is preliminary data.</text>
</comment>
<dbReference type="EMBL" id="CARXXK010000005">
    <property type="protein sequence ID" value="CAI6368429.1"/>
    <property type="molecule type" value="Genomic_DNA"/>
</dbReference>
<protein>
    <submittedName>
        <fullName evidence="2">Uncharacterized protein</fullName>
    </submittedName>
</protein>
<evidence type="ECO:0000313" key="3">
    <source>
        <dbReference type="Proteomes" id="UP001160148"/>
    </source>
</evidence>
<organism evidence="2 3">
    <name type="scientific">Macrosiphum euphorbiae</name>
    <name type="common">potato aphid</name>
    <dbReference type="NCBI Taxonomy" id="13131"/>
    <lineage>
        <taxon>Eukaryota</taxon>
        <taxon>Metazoa</taxon>
        <taxon>Ecdysozoa</taxon>
        <taxon>Arthropoda</taxon>
        <taxon>Hexapoda</taxon>
        <taxon>Insecta</taxon>
        <taxon>Pterygota</taxon>
        <taxon>Neoptera</taxon>
        <taxon>Paraneoptera</taxon>
        <taxon>Hemiptera</taxon>
        <taxon>Sternorrhyncha</taxon>
        <taxon>Aphidomorpha</taxon>
        <taxon>Aphidoidea</taxon>
        <taxon>Aphididae</taxon>
        <taxon>Macrosiphini</taxon>
        <taxon>Macrosiphum</taxon>
    </lineage>
</organism>
<feature type="region of interest" description="Disordered" evidence="1">
    <location>
        <begin position="22"/>
        <end position="52"/>
    </location>
</feature>
<dbReference type="AlphaFoldDB" id="A0AAV0XIR2"/>
<keyword evidence="3" id="KW-1185">Reference proteome</keyword>